<comment type="similarity">
    <text evidence="1 6">Belongs to the serpin family.</text>
</comment>
<name>A0A9B0TDR9_CHRAS</name>
<dbReference type="InterPro" id="IPR000215">
    <property type="entry name" value="Serpin_fam"/>
</dbReference>
<evidence type="ECO:0000256" key="7">
    <source>
        <dbReference type="SAM" id="SignalP"/>
    </source>
</evidence>
<dbReference type="CTD" id="5265"/>
<dbReference type="InterPro" id="IPR042185">
    <property type="entry name" value="Serpin_sf_2"/>
</dbReference>
<dbReference type="PROSITE" id="PS00284">
    <property type="entry name" value="SERPIN"/>
    <property type="match status" value="1"/>
</dbReference>
<sequence>MLTSIFWRFLLLAGLCCLVPSSLAESPQGDVAQETDASKHDQHPTCHKISPNLANFAFSLYHEVANTSNTTNIIFSPVSIAVAFALLSLGTRSNTQAQILKGLEFNLTEISEAEIHESFQHLLNTINHPDNQLQLTTGNGLFVNESMKLVEKFLEDAKTLYHSEAFSVNFKDTEAAKKQINDYVEKGTQGKIVDLIKELDESTVFAMVNYIFFKGKWKKPFQEEHTEDADFHVDEATTVTVPMMRRLGMFNVHYQEELSSWVLHMDYMGNVTAIFILPEQGKMQQLEAGLTMDSFHKIVDHKYMRSAKVFLPKVSISQSYNLKELLGKLGITQVFSNAADLSGITTMAPLKLSKAVHKAMLTMDEKGTVATGATVFEAIPMSIPPTVKFDHPFFMVIFDKKTKSPLFVGRVVNPLQK</sequence>
<dbReference type="PANTHER" id="PTHR11461">
    <property type="entry name" value="SERINE PROTEASE INHIBITOR, SERPIN"/>
    <property type="match status" value="1"/>
</dbReference>
<dbReference type="InterPro" id="IPR036186">
    <property type="entry name" value="Serpin_sf"/>
</dbReference>
<dbReference type="FunFam" id="2.30.39.10:FF:000003">
    <property type="entry name" value="alpha-1-antitrypsin isoform X1"/>
    <property type="match status" value="1"/>
</dbReference>
<dbReference type="Proteomes" id="UP000504623">
    <property type="component" value="Unplaced"/>
</dbReference>
<feature type="chain" id="PRO_5039029276" evidence="7">
    <location>
        <begin position="25"/>
        <end position="417"/>
    </location>
</feature>
<evidence type="ECO:0000256" key="1">
    <source>
        <dbReference type="ARBA" id="ARBA00009500"/>
    </source>
</evidence>
<proteinExistence type="inferred from homology"/>
<keyword evidence="4" id="KW-0722">Serine protease inhibitor</keyword>
<keyword evidence="9" id="KW-1185">Reference proteome</keyword>
<evidence type="ECO:0000256" key="4">
    <source>
        <dbReference type="ARBA" id="ARBA00022900"/>
    </source>
</evidence>
<feature type="domain" description="Serpin" evidence="8">
    <location>
        <begin position="58"/>
        <end position="414"/>
    </location>
</feature>
<evidence type="ECO:0000256" key="5">
    <source>
        <dbReference type="ARBA" id="ARBA00023180"/>
    </source>
</evidence>
<dbReference type="Gene3D" id="2.30.39.10">
    <property type="entry name" value="Alpha-1-antitrypsin, domain 1"/>
    <property type="match status" value="1"/>
</dbReference>
<dbReference type="Gene3D" id="3.30.497.10">
    <property type="entry name" value="Antithrombin, subunit I, domain 2"/>
    <property type="match status" value="1"/>
</dbReference>
<evidence type="ECO:0000256" key="6">
    <source>
        <dbReference type="RuleBase" id="RU000411"/>
    </source>
</evidence>
<dbReference type="AlphaFoldDB" id="A0A9B0TDR9"/>
<dbReference type="FunFam" id="3.30.497.10:FF:000001">
    <property type="entry name" value="Serine protease inhibitor"/>
    <property type="match status" value="1"/>
</dbReference>
<reference evidence="10" key="1">
    <citation type="submission" date="2025-08" db="UniProtKB">
        <authorList>
            <consortium name="RefSeq"/>
        </authorList>
    </citation>
    <scope>IDENTIFICATION</scope>
    <source>
        <tissue evidence="10">Spleen</tissue>
    </source>
</reference>
<dbReference type="SMART" id="SM00093">
    <property type="entry name" value="SERPIN"/>
    <property type="match status" value="1"/>
</dbReference>
<dbReference type="OrthoDB" id="671595at2759"/>
<dbReference type="FunFam" id="2.10.310.10:FF:000001">
    <property type="entry name" value="Serpin family A member 1"/>
    <property type="match status" value="1"/>
</dbReference>
<keyword evidence="5" id="KW-0325">Glycoprotein</keyword>
<evidence type="ECO:0000256" key="3">
    <source>
        <dbReference type="ARBA" id="ARBA00022729"/>
    </source>
</evidence>
<dbReference type="GO" id="GO:0005615">
    <property type="term" value="C:extracellular space"/>
    <property type="evidence" value="ECO:0007669"/>
    <property type="project" value="InterPro"/>
</dbReference>
<evidence type="ECO:0000256" key="2">
    <source>
        <dbReference type="ARBA" id="ARBA00022690"/>
    </source>
</evidence>
<dbReference type="SUPFAM" id="SSF56574">
    <property type="entry name" value="Serpins"/>
    <property type="match status" value="1"/>
</dbReference>
<dbReference type="GeneID" id="102830800"/>
<evidence type="ECO:0000259" key="8">
    <source>
        <dbReference type="SMART" id="SM00093"/>
    </source>
</evidence>
<dbReference type="GO" id="GO:0004867">
    <property type="term" value="F:serine-type endopeptidase inhibitor activity"/>
    <property type="evidence" value="ECO:0007669"/>
    <property type="project" value="UniProtKB-KW"/>
</dbReference>
<dbReference type="InterPro" id="IPR023795">
    <property type="entry name" value="Serpin_CS"/>
</dbReference>
<evidence type="ECO:0000313" key="9">
    <source>
        <dbReference type="Proteomes" id="UP000504623"/>
    </source>
</evidence>
<dbReference type="RefSeq" id="XP_006839612.1">
    <property type="nucleotide sequence ID" value="XM_006839549.1"/>
</dbReference>
<organism evidence="9 10">
    <name type="scientific">Chrysochloris asiatica</name>
    <name type="common">Cape golden mole</name>
    <dbReference type="NCBI Taxonomy" id="185453"/>
    <lineage>
        <taxon>Eukaryota</taxon>
        <taxon>Metazoa</taxon>
        <taxon>Chordata</taxon>
        <taxon>Craniata</taxon>
        <taxon>Vertebrata</taxon>
        <taxon>Euteleostomi</taxon>
        <taxon>Mammalia</taxon>
        <taxon>Eutheria</taxon>
        <taxon>Afrotheria</taxon>
        <taxon>Chrysochloridae</taxon>
        <taxon>Chrysochlorinae</taxon>
        <taxon>Chrysochloris</taxon>
    </lineage>
</organism>
<protein>
    <submittedName>
        <fullName evidence="10">Alpha-1-antitrypsin</fullName>
    </submittedName>
</protein>
<evidence type="ECO:0000313" key="10">
    <source>
        <dbReference type="RefSeq" id="XP_006839612.1"/>
    </source>
</evidence>
<feature type="signal peptide" evidence="7">
    <location>
        <begin position="1"/>
        <end position="24"/>
    </location>
</feature>
<gene>
    <name evidence="10" type="primary">SERPINA1</name>
</gene>
<keyword evidence="2" id="KW-0646">Protease inhibitor</keyword>
<keyword evidence="3 7" id="KW-0732">Signal</keyword>
<dbReference type="Gene3D" id="2.10.310.10">
    <property type="entry name" value="Serpins superfamily"/>
    <property type="match status" value="1"/>
</dbReference>
<dbReference type="PANTHER" id="PTHR11461:SF165">
    <property type="entry name" value="ALPHA-1-ANTITRYPSIN"/>
    <property type="match status" value="1"/>
</dbReference>
<accession>A0A9B0TDR9</accession>
<dbReference type="InterPro" id="IPR023796">
    <property type="entry name" value="Serpin_dom"/>
</dbReference>
<dbReference type="Pfam" id="PF00079">
    <property type="entry name" value="Serpin"/>
    <property type="match status" value="1"/>
</dbReference>
<dbReference type="InterPro" id="IPR042178">
    <property type="entry name" value="Serpin_sf_1"/>
</dbReference>